<keyword evidence="5" id="KW-1185">Reference proteome</keyword>
<comment type="similarity">
    <text evidence="1">Belongs to the proteasome subunit S11 family.</text>
</comment>
<dbReference type="EMBL" id="BQFW01000014">
    <property type="protein sequence ID" value="GJJ78095.1"/>
    <property type="molecule type" value="Genomic_DNA"/>
</dbReference>
<sequence>MEIDSDIPQFLAAQKQHAPASLQNYYNTFEDLYERKLWHQLTLSVQEFVSKPESGPFQVALYHQFISDWAGKMSQLKLVTLGVSAARQIPDHKEAREFLKTLTEKVNKDETRDAYVLAKMETTHFGLLLGDLDSTKSDLEECSKYLDSFDSVDPQINASFLRVSADYYKIKADYAKYYKHALLYLACVNIDDLSTAEKASRANDLALSALLGDSIYNFGELLMHPILESLVGTEREWLKNLLYAFNSGDIGKFEALAPHFSQEQILQNNITSLRQKICLMSLTETVFKRNSDNRSIPFSTISSETKLPLEEVEILVMKALSLGLIKGTIDQVDEVVRVHWVQPRVLDRQQIQGMQERLTAWNENVKKTAIVMEAEAVDVYA</sequence>
<dbReference type="InterPro" id="IPR000717">
    <property type="entry name" value="PCI_dom"/>
</dbReference>
<accession>A0A9P3HK73</accession>
<dbReference type="SUPFAM" id="SSF46785">
    <property type="entry name" value="Winged helix' DNA-binding domain"/>
    <property type="match status" value="1"/>
</dbReference>
<dbReference type="Pfam" id="PF18261">
    <property type="entry name" value="Rpn9_C"/>
    <property type="match status" value="1"/>
</dbReference>
<keyword evidence="2 4" id="KW-0647">Proteasome</keyword>
<name>A0A9P3HK73_9FUNG</name>
<dbReference type="SMART" id="SM00088">
    <property type="entry name" value="PINT"/>
    <property type="match status" value="1"/>
</dbReference>
<evidence type="ECO:0000256" key="1">
    <source>
        <dbReference type="ARBA" id="ARBA00006207"/>
    </source>
</evidence>
<dbReference type="GO" id="GO:0005198">
    <property type="term" value="F:structural molecule activity"/>
    <property type="evidence" value="ECO:0007669"/>
    <property type="project" value="TreeGrafter"/>
</dbReference>
<gene>
    <name evidence="4" type="ORF">EMPS_10454</name>
</gene>
<dbReference type="GO" id="GO:0006511">
    <property type="term" value="P:ubiquitin-dependent protein catabolic process"/>
    <property type="evidence" value="ECO:0007669"/>
    <property type="project" value="TreeGrafter"/>
</dbReference>
<comment type="caution">
    <text evidence="4">The sequence shown here is derived from an EMBL/GenBank/DDBJ whole genome shotgun (WGS) entry which is preliminary data.</text>
</comment>
<evidence type="ECO:0000313" key="5">
    <source>
        <dbReference type="Proteomes" id="UP000827284"/>
    </source>
</evidence>
<evidence type="ECO:0000259" key="3">
    <source>
        <dbReference type="PROSITE" id="PS50250"/>
    </source>
</evidence>
<proteinExistence type="inferred from homology"/>
<dbReference type="PROSITE" id="PS50250">
    <property type="entry name" value="PCI"/>
    <property type="match status" value="1"/>
</dbReference>
<reference evidence="4" key="1">
    <citation type="submission" date="2021-11" db="EMBL/GenBank/DDBJ databases">
        <authorList>
            <person name="Herlambang A."/>
            <person name="Guo Y."/>
            <person name="Takashima Y."/>
            <person name="Nishizawa T."/>
        </authorList>
    </citation>
    <scope>NUCLEOTIDE SEQUENCE</scope>
    <source>
        <strain evidence="4">E1425</strain>
    </source>
</reference>
<dbReference type="PANTHER" id="PTHR10539">
    <property type="entry name" value="26S PROTEASOME NON-ATPASE REGULATORY SUBUNIT 13"/>
    <property type="match status" value="1"/>
</dbReference>
<dbReference type="Pfam" id="PF22037">
    <property type="entry name" value="PSD13_N"/>
    <property type="match status" value="1"/>
</dbReference>
<dbReference type="GO" id="GO:0005634">
    <property type="term" value="C:nucleus"/>
    <property type="evidence" value="ECO:0007669"/>
    <property type="project" value="TreeGrafter"/>
</dbReference>
<dbReference type="Pfam" id="PF01399">
    <property type="entry name" value="PCI"/>
    <property type="match status" value="1"/>
</dbReference>
<dbReference type="PANTHER" id="PTHR10539:SF0">
    <property type="entry name" value="26S PROTEASOME NON-ATPASE REGULATORY SUBUNIT 13"/>
    <property type="match status" value="1"/>
</dbReference>
<dbReference type="AlphaFoldDB" id="A0A9P3HK73"/>
<reference evidence="4" key="2">
    <citation type="journal article" date="2022" name="Microbiol. Resour. Announc.">
        <title>Whole-Genome Sequence of Entomortierella parvispora E1425, a Mucoromycotan Fungus Associated with Burkholderiaceae-Related Endosymbiotic Bacteria.</title>
        <authorList>
            <person name="Herlambang A."/>
            <person name="Guo Y."/>
            <person name="Takashima Y."/>
            <person name="Narisawa K."/>
            <person name="Ohta H."/>
            <person name="Nishizawa T."/>
        </authorList>
    </citation>
    <scope>NUCLEOTIDE SEQUENCE</scope>
    <source>
        <strain evidence="4">E1425</strain>
    </source>
</reference>
<dbReference type="OrthoDB" id="1093at2759"/>
<dbReference type="Proteomes" id="UP000827284">
    <property type="component" value="Unassembled WGS sequence"/>
</dbReference>
<dbReference type="InterPro" id="IPR036390">
    <property type="entry name" value="WH_DNA-bd_sf"/>
</dbReference>
<feature type="domain" description="PCI" evidence="3">
    <location>
        <begin position="176"/>
        <end position="343"/>
    </location>
</feature>
<dbReference type="InterPro" id="IPR054179">
    <property type="entry name" value="PSD13_N"/>
</dbReference>
<organism evidence="4 5">
    <name type="scientific">Entomortierella parvispora</name>
    <dbReference type="NCBI Taxonomy" id="205924"/>
    <lineage>
        <taxon>Eukaryota</taxon>
        <taxon>Fungi</taxon>
        <taxon>Fungi incertae sedis</taxon>
        <taxon>Mucoromycota</taxon>
        <taxon>Mortierellomycotina</taxon>
        <taxon>Mortierellomycetes</taxon>
        <taxon>Mortierellales</taxon>
        <taxon>Mortierellaceae</taxon>
        <taxon>Entomortierella</taxon>
    </lineage>
</organism>
<dbReference type="InterPro" id="IPR040798">
    <property type="entry name" value="Rpn9_C"/>
</dbReference>
<evidence type="ECO:0000256" key="2">
    <source>
        <dbReference type="ARBA" id="ARBA00022942"/>
    </source>
</evidence>
<dbReference type="GO" id="GO:0005829">
    <property type="term" value="C:cytosol"/>
    <property type="evidence" value="ECO:0007669"/>
    <property type="project" value="TreeGrafter"/>
</dbReference>
<protein>
    <submittedName>
        <fullName evidence="4">26S proteasome regulatory subunit N9</fullName>
    </submittedName>
</protein>
<dbReference type="GO" id="GO:0008541">
    <property type="term" value="C:proteasome regulatory particle, lid subcomplex"/>
    <property type="evidence" value="ECO:0007669"/>
    <property type="project" value="TreeGrafter"/>
</dbReference>
<evidence type="ECO:0000313" key="4">
    <source>
        <dbReference type="EMBL" id="GJJ78095.1"/>
    </source>
</evidence>
<dbReference type="InterPro" id="IPR035298">
    <property type="entry name" value="PSMD13"/>
</dbReference>